<protein>
    <recommendedName>
        <fullName evidence="10">Meiosis protein 5</fullName>
    </recommendedName>
</protein>
<dbReference type="FunCoup" id="G8JXK5">
    <property type="interactions" value="19"/>
</dbReference>
<evidence type="ECO:0000256" key="5">
    <source>
        <dbReference type="ARBA" id="ARBA00023242"/>
    </source>
</evidence>
<keyword evidence="9" id="KW-1185">Reference proteome</keyword>
<dbReference type="GO" id="GO:0000707">
    <property type="term" value="P:meiotic DNA recombinase assembly"/>
    <property type="evidence" value="ECO:0007669"/>
    <property type="project" value="EnsemblFungi"/>
</dbReference>
<accession>G8JXK5</accession>
<keyword evidence="4" id="KW-0234">DNA repair</keyword>
<dbReference type="InterPro" id="IPR018468">
    <property type="entry name" value="SFR1/Mei5"/>
</dbReference>
<keyword evidence="3" id="KW-0227">DNA damage</keyword>
<feature type="coiled-coil region" evidence="6">
    <location>
        <begin position="130"/>
        <end position="197"/>
    </location>
</feature>
<dbReference type="STRING" id="931890.G8JXK5"/>
<evidence type="ECO:0000256" key="1">
    <source>
        <dbReference type="ARBA" id="ARBA00004123"/>
    </source>
</evidence>
<dbReference type="Proteomes" id="UP000006790">
    <property type="component" value="Chromosome 8"/>
</dbReference>
<reference evidence="9" key="1">
    <citation type="journal article" date="2012" name="G3 (Bethesda)">
        <title>Pichia sorbitophila, an interspecies yeast hybrid reveals early steps of genome resolution following polyploidization.</title>
        <authorList>
            <person name="Leh Louis V."/>
            <person name="Despons L."/>
            <person name="Friedrich A."/>
            <person name="Martin T."/>
            <person name="Durrens P."/>
            <person name="Casaregola S."/>
            <person name="Neuveglise C."/>
            <person name="Fairhead C."/>
            <person name="Marck C."/>
            <person name="Cruz J.A."/>
            <person name="Straub M.L."/>
            <person name="Kugler V."/>
            <person name="Sacerdot C."/>
            <person name="Uzunov Z."/>
            <person name="Thierry A."/>
            <person name="Weiss S."/>
            <person name="Bleykasten C."/>
            <person name="De Montigny J."/>
            <person name="Jacques N."/>
            <person name="Jung P."/>
            <person name="Lemaire M."/>
            <person name="Mallet S."/>
            <person name="Morel G."/>
            <person name="Richard G.F."/>
            <person name="Sarkar A."/>
            <person name="Savel G."/>
            <person name="Schacherer J."/>
            <person name="Seret M.L."/>
            <person name="Talla E."/>
            <person name="Samson G."/>
            <person name="Jubin C."/>
            <person name="Poulain J."/>
            <person name="Vacherie B."/>
            <person name="Barbe V."/>
            <person name="Pelletier E."/>
            <person name="Sherman D.J."/>
            <person name="Westhof E."/>
            <person name="Weissenbach J."/>
            <person name="Baret P.V."/>
            <person name="Wincker P."/>
            <person name="Gaillardin C."/>
            <person name="Dujon B."/>
            <person name="Souciet J.L."/>
        </authorList>
    </citation>
    <scope>NUCLEOTIDE SEQUENCE [LARGE SCALE GENOMIC DNA]</scope>
    <source>
        <strain evidence="9">CBS 270.75 / DBVPG 7215 / KCTC 17166 / NRRL Y-17582</strain>
    </source>
</reference>
<dbReference type="Pfam" id="PF10376">
    <property type="entry name" value="Mei5"/>
    <property type="match status" value="1"/>
</dbReference>
<comment type="subcellular location">
    <subcellularLocation>
        <location evidence="1">Nucleus</location>
    </subcellularLocation>
</comment>
<dbReference type="GO" id="GO:0007131">
    <property type="term" value="P:reciprocal meiotic recombination"/>
    <property type="evidence" value="ECO:0007669"/>
    <property type="project" value="EnsemblFungi"/>
</dbReference>
<dbReference type="OMA" id="AQMASNY"/>
<dbReference type="OrthoDB" id="27934at2759"/>
<keyword evidence="5" id="KW-0539">Nucleus</keyword>
<evidence type="ECO:0000313" key="8">
    <source>
        <dbReference type="EMBL" id="AET41579.1"/>
    </source>
</evidence>
<keyword evidence="6" id="KW-0175">Coiled coil</keyword>
<organism evidence="8 9">
    <name type="scientific">Eremothecium cymbalariae (strain CBS 270.75 / DBVPG 7215 / KCTC 17166 / NRRL Y-17582)</name>
    <name type="common">Yeast</name>
    <dbReference type="NCBI Taxonomy" id="931890"/>
    <lineage>
        <taxon>Eukaryota</taxon>
        <taxon>Fungi</taxon>
        <taxon>Dikarya</taxon>
        <taxon>Ascomycota</taxon>
        <taxon>Saccharomycotina</taxon>
        <taxon>Saccharomycetes</taxon>
        <taxon>Saccharomycetales</taxon>
        <taxon>Saccharomycetaceae</taxon>
        <taxon>Eremothecium</taxon>
    </lineage>
</organism>
<dbReference type="AlphaFoldDB" id="G8JXK5"/>
<evidence type="ECO:0000256" key="7">
    <source>
        <dbReference type="SAM" id="MobiDB-lite"/>
    </source>
</evidence>
<evidence type="ECO:0000313" key="9">
    <source>
        <dbReference type="Proteomes" id="UP000006790"/>
    </source>
</evidence>
<dbReference type="Gene3D" id="6.10.140.1020">
    <property type="match status" value="1"/>
</dbReference>
<dbReference type="GO" id="GO:0032798">
    <property type="term" value="C:Swi5-Sfr1 complex"/>
    <property type="evidence" value="ECO:0007669"/>
    <property type="project" value="EnsemblFungi"/>
</dbReference>
<dbReference type="eggNOG" id="ENOG502S2TF">
    <property type="taxonomic scope" value="Eukaryota"/>
</dbReference>
<dbReference type="HOGENOM" id="CLU_084833_0_0_1"/>
<evidence type="ECO:0000256" key="3">
    <source>
        <dbReference type="ARBA" id="ARBA00022763"/>
    </source>
</evidence>
<gene>
    <name evidence="8" type="ordered locus">Ecym_8301</name>
</gene>
<evidence type="ECO:0000256" key="2">
    <source>
        <dbReference type="ARBA" id="ARBA00008729"/>
    </source>
</evidence>
<dbReference type="RefSeq" id="XP_003648396.1">
    <property type="nucleotide sequence ID" value="XM_003648348.1"/>
</dbReference>
<name>G8JXK5_ERECY</name>
<dbReference type="InParanoid" id="G8JXK5"/>
<dbReference type="EMBL" id="CP002504">
    <property type="protein sequence ID" value="AET41579.1"/>
    <property type="molecule type" value="Genomic_DNA"/>
</dbReference>
<evidence type="ECO:0000256" key="6">
    <source>
        <dbReference type="SAM" id="Coils"/>
    </source>
</evidence>
<evidence type="ECO:0008006" key="10">
    <source>
        <dbReference type="Google" id="ProtNLM"/>
    </source>
</evidence>
<dbReference type="KEGG" id="erc:Ecym_8301"/>
<dbReference type="GeneID" id="11469966"/>
<evidence type="ECO:0000256" key="4">
    <source>
        <dbReference type="ARBA" id="ARBA00023204"/>
    </source>
</evidence>
<sequence>MSCSERDPEVTLVEEGSAATPKSNNKGVNKTFKVPFRTTSDIKSPKNEFLNQGSQISSEIKQLESRIDSELREYNKKETLLKRAVKVASTYDQEENTRDLIVKWRGVCQGAMAYILNSTILKINKMGGYKEFKQKEVEKLKKQIEYQADDGIEEQINMVLESEDFLMLPSEEQQEIREQMEEKRLEAEKEKEKALARLEVQFGDNEQDEMTLQELAQRLKVEYNLVYPS</sequence>
<comment type="similarity">
    <text evidence="2">Belongs to the SFR1/MEI5 family.</text>
</comment>
<dbReference type="GO" id="GO:0000794">
    <property type="term" value="C:condensed nuclear chromosome"/>
    <property type="evidence" value="ECO:0007669"/>
    <property type="project" value="EnsemblFungi"/>
</dbReference>
<proteinExistence type="inferred from homology"/>
<feature type="region of interest" description="Disordered" evidence="7">
    <location>
        <begin position="1"/>
        <end position="30"/>
    </location>
</feature>